<sequence>MSDVNPRKHWRDDPSADDVTNETRRPGGQTAAMNDSSAAGMSGDPADYGASGNVAGQRFSMQQLPDLRENRRADDDLAEAGDDEIARNRAEFTTVYDIIDALEEKLEEAKGTVFSPGVVKIDRDEFTEQLESLKSKLPVQLERASALMREAEHRLETAQSQANVIITTAQSRSADMVKEAQQQAQILAGHEHVTEIARQKARQILDEAQAKADKLTHGADRYCITMMEELQGQLGKYSHDVQSGLTVLKDRQQEASEDLPHLQPGDYPQG</sequence>
<accession>A0A6I5NEI4</accession>
<dbReference type="EMBL" id="VYSG01000001">
    <property type="protein sequence ID" value="NEG69764.1"/>
    <property type="molecule type" value="Genomic_DNA"/>
</dbReference>
<feature type="region of interest" description="Disordered" evidence="1">
    <location>
        <begin position="246"/>
        <end position="270"/>
    </location>
</feature>
<keyword evidence="2" id="KW-0132">Cell division</keyword>
<reference evidence="2 3" key="1">
    <citation type="submission" date="2019-09" db="EMBL/GenBank/DDBJ databases">
        <title>Phylogenetic characterization of a novel taxon of the genus Bifidobacterium: Bifidobacterium choloepi sp. nov.</title>
        <authorList>
            <person name="Modesto M."/>
            <person name="Satti M."/>
        </authorList>
    </citation>
    <scope>NUCLEOTIDE SEQUENCE [LARGE SCALE GENOMIC DNA]</scope>
    <source>
        <strain evidence="2 3">BRDM6</strain>
    </source>
</reference>
<dbReference type="GO" id="GO:0051301">
    <property type="term" value="P:cell division"/>
    <property type="evidence" value="ECO:0007669"/>
    <property type="project" value="UniProtKB-KW"/>
</dbReference>
<feature type="region of interest" description="Disordered" evidence="1">
    <location>
        <begin position="1"/>
        <end position="68"/>
    </location>
</feature>
<keyword evidence="3" id="KW-1185">Reference proteome</keyword>
<evidence type="ECO:0000313" key="3">
    <source>
        <dbReference type="Proteomes" id="UP000469292"/>
    </source>
</evidence>
<comment type="caution">
    <text evidence="2">The sequence shown here is derived from an EMBL/GenBank/DDBJ whole genome shotgun (WGS) entry which is preliminary data.</text>
</comment>
<dbReference type="AlphaFoldDB" id="A0A6I5NEI4"/>
<keyword evidence="2" id="KW-0131">Cell cycle</keyword>
<name>A0A6I5NEI4_9BIFI</name>
<feature type="compositionally biased region" description="Basic and acidic residues" evidence="1">
    <location>
        <begin position="248"/>
        <end position="260"/>
    </location>
</feature>
<protein>
    <submittedName>
        <fullName evidence="2">Cell division protein</fullName>
    </submittedName>
</protein>
<dbReference type="Proteomes" id="UP000469292">
    <property type="component" value="Unassembled WGS sequence"/>
</dbReference>
<gene>
    <name evidence="2" type="ORF">F6S87_03920</name>
</gene>
<evidence type="ECO:0000256" key="1">
    <source>
        <dbReference type="SAM" id="MobiDB-lite"/>
    </source>
</evidence>
<proteinExistence type="predicted"/>
<organism evidence="2 3">
    <name type="scientific">Bifidobacterium choloepi</name>
    <dbReference type="NCBI Taxonomy" id="2614131"/>
    <lineage>
        <taxon>Bacteria</taxon>
        <taxon>Bacillati</taxon>
        <taxon>Actinomycetota</taxon>
        <taxon>Actinomycetes</taxon>
        <taxon>Bifidobacteriales</taxon>
        <taxon>Bifidobacteriaceae</taxon>
        <taxon>Bifidobacterium</taxon>
    </lineage>
</organism>
<evidence type="ECO:0000313" key="2">
    <source>
        <dbReference type="EMBL" id="NEG69764.1"/>
    </source>
</evidence>